<name>A0ABY7WPI3_9LACO</name>
<proteinExistence type="predicted"/>
<keyword evidence="4" id="KW-1185">Reference proteome</keyword>
<organism evidence="3 4">
    <name type="scientific">Lacticaseibacillus pabuli</name>
    <dbReference type="NCBI Taxonomy" id="3025672"/>
    <lineage>
        <taxon>Bacteria</taxon>
        <taxon>Bacillati</taxon>
        <taxon>Bacillota</taxon>
        <taxon>Bacilli</taxon>
        <taxon>Lactobacillales</taxon>
        <taxon>Lactobacillaceae</taxon>
        <taxon>Lacticaseibacillus</taxon>
    </lineage>
</organism>
<dbReference type="RefSeq" id="WP_274259356.1">
    <property type="nucleotide sequence ID" value="NZ_CP117884.1"/>
</dbReference>
<dbReference type="Proteomes" id="UP001220377">
    <property type="component" value="Chromosome"/>
</dbReference>
<dbReference type="EMBL" id="CP117884">
    <property type="protein sequence ID" value="WDF82108.1"/>
    <property type="molecule type" value="Genomic_DNA"/>
</dbReference>
<feature type="domain" description="S-layer protein C-terminal" evidence="2">
    <location>
        <begin position="56"/>
        <end position="100"/>
    </location>
</feature>
<gene>
    <name evidence="3" type="ORF">PQ472_09430</name>
</gene>
<evidence type="ECO:0000256" key="1">
    <source>
        <dbReference type="SAM" id="SignalP"/>
    </source>
</evidence>
<protein>
    <submittedName>
        <fullName evidence="3">SLAP domain-containing protein</fullName>
    </submittedName>
</protein>
<accession>A0ABY7WPI3</accession>
<keyword evidence="1" id="KW-0732">Signal</keyword>
<sequence>MTNKKFTAAAIIAAAITAAPMLATGVSTFTATPVMAAAGSSDVNHAPGTFVVNVAKANVRSSQGGLIGKTLKKGTKWHVFGAAFFLGQTYYDLGGDQYVASSTGRFYGIGNAPYVKKTSEIKVSNVKHYSAQVYNGSMKAVKDAKGNLKKLKYGTSWKTFGSQEFHGEIFYNVGGNQWVDSQSVKVTK</sequence>
<dbReference type="InterPro" id="IPR024968">
    <property type="entry name" value="SlpA_C_lactobacillus"/>
</dbReference>
<feature type="domain" description="S-layer protein C-terminal" evidence="2">
    <location>
        <begin position="130"/>
        <end position="179"/>
    </location>
</feature>
<feature type="signal peptide" evidence="1">
    <location>
        <begin position="1"/>
        <end position="36"/>
    </location>
</feature>
<evidence type="ECO:0000313" key="4">
    <source>
        <dbReference type="Proteomes" id="UP001220377"/>
    </source>
</evidence>
<feature type="chain" id="PRO_5047234489" evidence="1">
    <location>
        <begin position="37"/>
        <end position="188"/>
    </location>
</feature>
<evidence type="ECO:0000313" key="3">
    <source>
        <dbReference type="EMBL" id="WDF82108.1"/>
    </source>
</evidence>
<reference evidence="3 4" key="1">
    <citation type="submission" date="2023-02" db="EMBL/GenBank/DDBJ databases">
        <title>Genome sequence of Lacticaseibacillus sp. KACC 23028.</title>
        <authorList>
            <person name="Kim S."/>
            <person name="Heo J."/>
            <person name="Kwon S.-W."/>
        </authorList>
    </citation>
    <scope>NUCLEOTIDE SEQUENCE [LARGE SCALE GENOMIC DNA]</scope>
    <source>
        <strain evidence="3 4">KACC 23028</strain>
    </source>
</reference>
<evidence type="ECO:0000259" key="2">
    <source>
        <dbReference type="Pfam" id="PF03217"/>
    </source>
</evidence>
<dbReference type="Pfam" id="PF03217">
    <property type="entry name" value="SlpA"/>
    <property type="match status" value="2"/>
</dbReference>